<feature type="transmembrane region" description="Helical" evidence="1">
    <location>
        <begin position="703"/>
        <end position="720"/>
    </location>
</feature>
<dbReference type="SUPFAM" id="SSF53474">
    <property type="entry name" value="alpha/beta-Hydrolases"/>
    <property type="match status" value="1"/>
</dbReference>
<reference evidence="4" key="1">
    <citation type="submission" date="2016-10" db="EMBL/GenBank/DDBJ databases">
        <authorList>
            <person name="de Groot N.N."/>
        </authorList>
    </citation>
    <scope>NUCLEOTIDE SEQUENCE</scope>
</reference>
<dbReference type="PANTHER" id="PTHR30503:SF3">
    <property type="entry name" value="INNER MEMBRANE PROTEIN YEDI"/>
    <property type="match status" value="1"/>
</dbReference>
<feature type="domain" description="DUF4116" evidence="3">
    <location>
        <begin position="312"/>
        <end position="355"/>
    </location>
</feature>
<feature type="transmembrane region" description="Helical" evidence="1">
    <location>
        <begin position="166"/>
        <end position="190"/>
    </location>
</feature>
<feature type="domain" description="DUF4116" evidence="3">
    <location>
        <begin position="609"/>
        <end position="654"/>
    </location>
</feature>
<dbReference type="InterPro" id="IPR029058">
    <property type="entry name" value="AB_hydrolase_fold"/>
</dbReference>
<keyword evidence="1" id="KW-0472">Membrane</keyword>
<feature type="domain" description="AB hydrolase-1" evidence="2">
    <location>
        <begin position="827"/>
        <end position="1198"/>
    </location>
</feature>
<feature type="transmembrane region" description="Helical" evidence="1">
    <location>
        <begin position="225"/>
        <end position="246"/>
    </location>
</feature>
<sequence>MATGFFALFDDIAVLMDDVAVVSKVATKKTAGILGDDLAVSADKASGFASSRELPVLWAISKGSFINKLIILPFAILLSAFMPWIIIPILMLGGVYLAYEGVEKIYEYFTPHLHPKKQISSEILSKKEILKAEKRKIKSAIFTDFILSIEIVIIALSTVTEQSLPIQIIVVSFVSILATIGVYGIVALIVRMDDFGLKLIELSQEKSSTILKNIGLFLVSALPKVIKALTVIGTVAMLVVAGGIYIHNIHQLHELLHGLPTILGELFVGLIIGAIALVLVKLFMIVVIIIFWIFMLFTKHKTQTDNSYQENILTTLEENTTSFEVISNNLKKDEKFLKKALQKNGMVLRYLDKHYQANKEWVLLAVKQNGLSLQYASNMLKSDEEVVLEAVKNEGSAFEFAHQYLKENRAYVLKLLNKDKVYIIDYIDSTLQHDKELVETALAYDAEAFKYLDKTLQQDREYVIKILKNNGWILIYLNKNFKKDKELVTTAVMDYYYLLIWADKSLREDKDFLFSLIKKNKEVTDAIDKEIWEDNDFLLKVLKDNPSALRYANSEQQNNREFVLKVIEKDGFALEYASEELKKDPKLILKAIDTYSDPLKFADKQLQNNRDFIIKAIKTNAFSITSIDNKLSKDRELIRMAVIQNARVLEYLPKFQKDKKFIIEMIQKDINVLPYIDVSLKKDSDILNAINNFPSQYKSIETLLSLLAIVLFFFAIYFVSIKNKKYFIFLGSAILLLALVDILNIYFAHGVFRLPYVMMDKSHKFGLERTRCWVGDEENLSKLECYNMHVPEIYNDPKSRVITFPVRVFRSSEIFASKSPMIHLGAGGPGASMNLDSSYSLLYHLDEHDDFSINQGRDFFIIDPRGAGLSKPLLNCDTYVDNFLKNMKKNLNLEESYKAVDNDYAQCIKKFKREKVNFNGYNSVAVADDVHLLSKFLGIKKWILFGVSYSTTYAMFVAKKYPEIVERIILDSACFPDLKMDYNYHLQTMDSYNALYNYKDKIKDSNVTHDEINIKKRVWALHKKLNKYPLAIDYLDLKVNGNDFIDALLEGVYGTKIFKDLPQIVRDIEQNITKSFLPYFKTYIDYLMDRTYGDISSMAHYCYEDKPFINFATIREEQKKLPEGFIKKDAILSFKSNDFCKEMNISSNDKTLAEPIKTDIPTLFIHGEFDSITPLRDVKAEMKNFKDSKLLIYKTSHSVLGTEKKIEEDVAEFLK</sequence>
<dbReference type="Gene3D" id="3.40.50.1820">
    <property type="entry name" value="alpha/beta hydrolase"/>
    <property type="match status" value="1"/>
</dbReference>
<organism evidence="4">
    <name type="scientific">hydrothermal vent metagenome</name>
    <dbReference type="NCBI Taxonomy" id="652676"/>
    <lineage>
        <taxon>unclassified sequences</taxon>
        <taxon>metagenomes</taxon>
        <taxon>ecological metagenomes</taxon>
    </lineage>
</organism>
<dbReference type="Pfam" id="PF05661">
    <property type="entry name" value="DUF808"/>
    <property type="match status" value="1"/>
</dbReference>
<keyword evidence="1" id="KW-1133">Transmembrane helix</keyword>
<evidence type="ECO:0000256" key="1">
    <source>
        <dbReference type="SAM" id="Phobius"/>
    </source>
</evidence>
<feature type="transmembrane region" description="Helical" evidence="1">
    <location>
        <begin position="141"/>
        <end position="160"/>
    </location>
</feature>
<protein>
    <submittedName>
        <fullName evidence="4">Membrane protein, putative</fullName>
    </submittedName>
</protein>
<dbReference type="InterPro" id="IPR025197">
    <property type="entry name" value="DUF4116"/>
</dbReference>
<feature type="transmembrane region" description="Helical" evidence="1">
    <location>
        <begin position="726"/>
        <end position="752"/>
    </location>
</feature>
<evidence type="ECO:0000313" key="4">
    <source>
        <dbReference type="EMBL" id="SFV66273.1"/>
    </source>
</evidence>
<dbReference type="GO" id="GO:0005886">
    <property type="term" value="C:plasma membrane"/>
    <property type="evidence" value="ECO:0007669"/>
    <property type="project" value="TreeGrafter"/>
</dbReference>
<keyword evidence="1" id="KW-0812">Transmembrane</keyword>
<dbReference type="Pfam" id="PF00561">
    <property type="entry name" value="Abhydrolase_1"/>
    <property type="match status" value="1"/>
</dbReference>
<name>A0A1W1CKN7_9ZZZZ</name>
<dbReference type="EMBL" id="FPHE01000151">
    <property type="protein sequence ID" value="SFV66273.1"/>
    <property type="molecule type" value="Genomic_DNA"/>
</dbReference>
<dbReference type="InterPro" id="IPR008526">
    <property type="entry name" value="YedI"/>
</dbReference>
<dbReference type="InterPro" id="IPR000073">
    <property type="entry name" value="AB_hydrolase_1"/>
</dbReference>
<feature type="transmembrane region" description="Helical" evidence="1">
    <location>
        <begin position="266"/>
        <end position="294"/>
    </location>
</feature>
<proteinExistence type="predicted"/>
<feature type="transmembrane region" description="Helical" evidence="1">
    <location>
        <begin position="70"/>
        <end position="99"/>
    </location>
</feature>
<accession>A0A1W1CKN7</accession>
<gene>
    <name evidence="4" type="ORF">MNB_SV-12-1930</name>
</gene>
<evidence type="ECO:0000259" key="2">
    <source>
        <dbReference type="Pfam" id="PF00561"/>
    </source>
</evidence>
<feature type="domain" description="DUF4116" evidence="3">
    <location>
        <begin position="559"/>
        <end position="607"/>
    </location>
</feature>
<dbReference type="PANTHER" id="PTHR30503">
    <property type="entry name" value="INNER MEMBRANE PROTEIN YEDI"/>
    <property type="match status" value="1"/>
</dbReference>
<feature type="domain" description="DUF4116" evidence="3">
    <location>
        <begin position="359"/>
        <end position="406"/>
    </location>
</feature>
<feature type="domain" description="DUF4116" evidence="3">
    <location>
        <begin position="459"/>
        <end position="507"/>
    </location>
</feature>
<evidence type="ECO:0000259" key="3">
    <source>
        <dbReference type="Pfam" id="PF13475"/>
    </source>
</evidence>
<dbReference type="Pfam" id="PF13475">
    <property type="entry name" value="DUF4116"/>
    <property type="match status" value="5"/>
</dbReference>
<dbReference type="AlphaFoldDB" id="A0A1W1CKN7"/>